<sequence>MTASSPDEHVGQRPTWLCRACAQPWPCPDARRELLQEFQGFTSVLTIYLSAQMCEAIQDFALHHDAPPPNLYQRFLGWVRSPESGEEPSA</sequence>
<dbReference type="EMBL" id="SHKY01000001">
    <property type="protein sequence ID" value="RZU49743.1"/>
    <property type="molecule type" value="Genomic_DNA"/>
</dbReference>
<gene>
    <name evidence="1" type="ORF">EV385_1496</name>
</gene>
<organism evidence="1 2">
    <name type="scientific">Krasilnikovia cinnamomea</name>
    <dbReference type="NCBI Taxonomy" id="349313"/>
    <lineage>
        <taxon>Bacteria</taxon>
        <taxon>Bacillati</taxon>
        <taxon>Actinomycetota</taxon>
        <taxon>Actinomycetes</taxon>
        <taxon>Micromonosporales</taxon>
        <taxon>Micromonosporaceae</taxon>
        <taxon>Krasilnikovia</taxon>
    </lineage>
</organism>
<accession>A0A4Q7ZHP5</accession>
<comment type="caution">
    <text evidence="1">The sequence shown here is derived from an EMBL/GenBank/DDBJ whole genome shotgun (WGS) entry which is preliminary data.</text>
</comment>
<evidence type="ECO:0008006" key="3">
    <source>
        <dbReference type="Google" id="ProtNLM"/>
    </source>
</evidence>
<protein>
    <recommendedName>
        <fullName evidence="3">Flavin reductase</fullName>
    </recommendedName>
</protein>
<reference evidence="1 2" key="1">
    <citation type="submission" date="2019-02" db="EMBL/GenBank/DDBJ databases">
        <title>Sequencing the genomes of 1000 actinobacteria strains.</title>
        <authorList>
            <person name="Klenk H.-P."/>
        </authorList>
    </citation>
    <scope>NUCLEOTIDE SEQUENCE [LARGE SCALE GENOMIC DNA]</scope>
    <source>
        <strain evidence="1 2">DSM 45162</strain>
    </source>
</reference>
<name>A0A4Q7ZHP5_9ACTN</name>
<dbReference type="AlphaFoldDB" id="A0A4Q7ZHP5"/>
<proteinExistence type="predicted"/>
<evidence type="ECO:0000313" key="2">
    <source>
        <dbReference type="Proteomes" id="UP000292564"/>
    </source>
</evidence>
<keyword evidence="2" id="KW-1185">Reference proteome</keyword>
<dbReference type="Proteomes" id="UP000292564">
    <property type="component" value="Unassembled WGS sequence"/>
</dbReference>
<dbReference type="OrthoDB" id="3393036at2"/>
<evidence type="ECO:0000313" key="1">
    <source>
        <dbReference type="EMBL" id="RZU49743.1"/>
    </source>
</evidence>